<dbReference type="InParanoid" id="A0A2G5CJ73"/>
<dbReference type="InterPro" id="IPR053781">
    <property type="entry name" value="F-box_AtFBL13-like"/>
</dbReference>
<dbReference type="Gene3D" id="1.20.1280.50">
    <property type="match status" value="1"/>
</dbReference>
<gene>
    <name evidence="2" type="ORF">AQUCO_05000021v1</name>
</gene>
<dbReference type="EMBL" id="KZ305067">
    <property type="protein sequence ID" value="PIA31352.1"/>
    <property type="molecule type" value="Genomic_DNA"/>
</dbReference>
<dbReference type="Pfam" id="PF00646">
    <property type="entry name" value="F-box"/>
    <property type="match status" value="1"/>
</dbReference>
<evidence type="ECO:0000259" key="1">
    <source>
        <dbReference type="PROSITE" id="PS50181"/>
    </source>
</evidence>
<dbReference type="InterPro" id="IPR036047">
    <property type="entry name" value="F-box-like_dom_sf"/>
</dbReference>
<reference evidence="2 3" key="1">
    <citation type="submission" date="2017-09" db="EMBL/GenBank/DDBJ databases">
        <title>WGS assembly of Aquilegia coerulea Goldsmith.</title>
        <authorList>
            <person name="Hodges S."/>
            <person name="Kramer E."/>
            <person name="Nordborg M."/>
            <person name="Tomkins J."/>
            <person name="Borevitz J."/>
            <person name="Derieg N."/>
            <person name="Yan J."/>
            <person name="Mihaltcheva S."/>
            <person name="Hayes R.D."/>
            <person name="Rokhsar D."/>
        </authorList>
    </citation>
    <scope>NUCLEOTIDE SEQUENCE [LARGE SCALE GENOMIC DNA]</scope>
    <source>
        <strain evidence="3">cv. Goldsmith</strain>
    </source>
</reference>
<keyword evidence="3" id="KW-1185">Reference proteome</keyword>
<dbReference type="CDD" id="cd22160">
    <property type="entry name" value="F-box_AtFBL13-like"/>
    <property type="match status" value="1"/>
</dbReference>
<dbReference type="PANTHER" id="PTHR31293">
    <property type="entry name" value="RNI-LIKE SUPERFAMILY PROTEIN"/>
    <property type="match status" value="1"/>
</dbReference>
<dbReference type="AlphaFoldDB" id="A0A2G5CJ73"/>
<name>A0A2G5CJ73_AQUCA</name>
<dbReference type="InterPro" id="IPR055294">
    <property type="entry name" value="FBL60-like"/>
</dbReference>
<sequence>MRKYMEKSCDRFGELPSNILDSIMSLLPLKYAIRTSILSKRWRNIWKSSFSYATHLDFTKDFAKTQTQEQYVSTVDRYLQLHESN</sequence>
<dbReference type="SUPFAM" id="SSF81383">
    <property type="entry name" value="F-box domain"/>
    <property type="match status" value="1"/>
</dbReference>
<evidence type="ECO:0000313" key="3">
    <source>
        <dbReference type="Proteomes" id="UP000230069"/>
    </source>
</evidence>
<accession>A0A2G5CJ73</accession>
<dbReference type="Proteomes" id="UP000230069">
    <property type="component" value="Unassembled WGS sequence"/>
</dbReference>
<protein>
    <recommendedName>
        <fullName evidence="1">F-box domain-containing protein</fullName>
    </recommendedName>
</protein>
<dbReference type="InterPro" id="IPR001810">
    <property type="entry name" value="F-box_dom"/>
</dbReference>
<evidence type="ECO:0000313" key="2">
    <source>
        <dbReference type="EMBL" id="PIA31352.1"/>
    </source>
</evidence>
<dbReference type="STRING" id="218851.A0A2G5CJ73"/>
<dbReference type="SMART" id="SM00256">
    <property type="entry name" value="FBOX"/>
    <property type="match status" value="1"/>
</dbReference>
<dbReference type="PANTHER" id="PTHR31293:SF12">
    <property type="entry name" value="RNI-LIKE SUPERFAMILY PROTEIN"/>
    <property type="match status" value="1"/>
</dbReference>
<dbReference type="PROSITE" id="PS50181">
    <property type="entry name" value="FBOX"/>
    <property type="match status" value="1"/>
</dbReference>
<dbReference type="OrthoDB" id="612216at2759"/>
<organism evidence="2 3">
    <name type="scientific">Aquilegia coerulea</name>
    <name type="common">Rocky mountain columbine</name>
    <dbReference type="NCBI Taxonomy" id="218851"/>
    <lineage>
        <taxon>Eukaryota</taxon>
        <taxon>Viridiplantae</taxon>
        <taxon>Streptophyta</taxon>
        <taxon>Embryophyta</taxon>
        <taxon>Tracheophyta</taxon>
        <taxon>Spermatophyta</taxon>
        <taxon>Magnoliopsida</taxon>
        <taxon>Ranunculales</taxon>
        <taxon>Ranunculaceae</taxon>
        <taxon>Thalictroideae</taxon>
        <taxon>Aquilegia</taxon>
    </lineage>
</organism>
<feature type="domain" description="F-box" evidence="1">
    <location>
        <begin position="9"/>
        <end position="55"/>
    </location>
</feature>
<proteinExistence type="predicted"/>